<keyword evidence="3" id="KW-1185">Reference proteome</keyword>
<evidence type="ECO:0000313" key="3">
    <source>
        <dbReference type="Proteomes" id="UP000033647"/>
    </source>
</evidence>
<dbReference type="PANTHER" id="PTHR33365">
    <property type="entry name" value="YALI0B05434P"/>
    <property type="match status" value="1"/>
</dbReference>
<evidence type="ECO:0000256" key="1">
    <source>
        <dbReference type="ARBA" id="ARBA00035112"/>
    </source>
</evidence>
<evidence type="ECO:0000313" key="2">
    <source>
        <dbReference type="EMBL" id="KJY02139.1"/>
    </source>
</evidence>
<dbReference type="EMBL" id="LAFY01000141">
    <property type="protein sequence ID" value="KJY02139.1"/>
    <property type="molecule type" value="Genomic_DNA"/>
</dbReference>
<dbReference type="STRING" id="1047168.A0A0F4GY15"/>
<dbReference type="AlphaFoldDB" id="A0A0F4GY15"/>
<dbReference type="InterPro" id="IPR021765">
    <property type="entry name" value="UstYa-like"/>
</dbReference>
<gene>
    <name evidence="2" type="ORF">TI39_contig146g00001</name>
</gene>
<sequence>MNPQSTCAGSLARSSDESLEDCSIGLDNEKGALLPWEQPTARQRSQNCWRWTFLTLSHIIVAVLTCLITKQLSAGSCIGNERISPFMSNIDRGFHQEIGNAATAVSSDPGNSDANNHSWNNFTVSAETGGDSIEDWWLDLGTYSTPVLVPERYAKDFNFDPDKHAIVRPDDPEYAPGDVPYVGYPASIEVMHKLHCLDFLRQAAWYNHEYYRSIHGGPWRASEHDLVRHVGHCVDIFRQKLICEAEIELVPFSKSENHHVRNDWARPKQCRNFESVRSWLAEHQWPAGDSEFHLDDHHQFDSKRITFTRTPIHSHSELWRGF</sequence>
<reference evidence="2 3" key="1">
    <citation type="submission" date="2015-03" db="EMBL/GenBank/DDBJ databases">
        <title>RNA-seq based gene annotation and comparative genomics of four Zymoseptoria species reveal species-specific pathogenicity related genes and transposable element activity.</title>
        <authorList>
            <person name="Grandaubert J."/>
            <person name="Bhattacharyya A."/>
            <person name="Stukenbrock E.H."/>
        </authorList>
    </citation>
    <scope>NUCLEOTIDE SEQUENCE [LARGE SCALE GENOMIC DNA]</scope>
    <source>
        <strain evidence="2 3">Zb18110</strain>
    </source>
</reference>
<proteinExistence type="inferred from homology"/>
<organism evidence="2 3">
    <name type="scientific">Zymoseptoria brevis</name>
    <dbReference type="NCBI Taxonomy" id="1047168"/>
    <lineage>
        <taxon>Eukaryota</taxon>
        <taxon>Fungi</taxon>
        <taxon>Dikarya</taxon>
        <taxon>Ascomycota</taxon>
        <taxon>Pezizomycotina</taxon>
        <taxon>Dothideomycetes</taxon>
        <taxon>Dothideomycetidae</taxon>
        <taxon>Mycosphaerellales</taxon>
        <taxon>Mycosphaerellaceae</taxon>
        <taxon>Zymoseptoria</taxon>
    </lineage>
</organism>
<accession>A0A0F4GY15</accession>
<dbReference type="Pfam" id="PF11807">
    <property type="entry name" value="UstYa"/>
    <property type="match status" value="1"/>
</dbReference>
<dbReference type="PANTHER" id="PTHR33365:SF6">
    <property type="entry name" value="OXIDASE USTYA"/>
    <property type="match status" value="1"/>
</dbReference>
<comment type="caution">
    <text evidence="2">The sequence shown here is derived from an EMBL/GenBank/DDBJ whole genome shotgun (WGS) entry which is preliminary data.</text>
</comment>
<dbReference type="Proteomes" id="UP000033647">
    <property type="component" value="Unassembled WGS sequence"/>
</dbReference>
<dbReference type="OrthoDB" id="3687641at2759"/>
<name>A0A0F4GY15_9PEZI</name>
<dbReference type="GO" id="GO:0043386">
    <property type="term" value="P:mycotoxin biosynthetic process"/>
    <property type="evidence" value="ECO:0007669"/>
    <property type="project" value="InterPro"/>
</dbReference>
<comment type="similarity">
    <text evidence="1">Belongs to the ustYa family.</text>
</comment>
<protein>
    <submittedName>
        <fullName evidence="2">Uncharacterized protein</fullName>
    </submittedName>
</protein>